<keyword evidence="4" id="KW-1185">Reference proteome</keyword>
<feature type="domain" description="Methyltransferase" evidence="2">
    <location>
        <begin position="69"/>
        <end position="177"/>
    </location>
</feature>
<dbReference type="AlphaFoldDB" id="A0A1M6SB64"/>
<dbReference type="PANTHER" id="PTHR43317:SF1">
    <property type="entry name" value="THERMOSPERMINE SYNTHASE ACAULIS5"/>
    <property type="match status" value="1"/>
</dbReference>
<dbReference type="PANTHER" id="PTHR43317">
    <property type="entry name" value="THERMOSPERMINE SYNTHASE ACAULIS5"/>
    <property type="match status" value="1"/>
</dbReference>
<name>A0A1M6SB64_9BACL</name>
<evidence type="ECO:0000256" key="1">
    <source>
        <dbReference type="ARBA" id="ARBA00023115"/>
    </source>
</evidence>
<evidence type="ECO:0000259" key="2">
    <source>
        <dbReference type="Pfam" id="PF13847"/>
    </source>
</evidence>
<dbReference type="RefSeq" id="WP_072874232.1">
    <property type="nucleotide sequence ID" value="NZ_FRAF01000013.1"/>
</dbReference>
<dbReference type="OrthoDB" id="9761985at2"/>
<dbReference type="Gene3D" id="3.40.50.150">
    <property type="entry name" value="Vaccinia Virus protein VP39"/>
    <property type="match status" value="1"/>
</dbReference>
<dbReference type="EMBL" id="FRAF01000013">
    <property type="protein sequence ID" value="SHK41945.1"/>
    <property type="molecule type" value="Genomic_DNA"/>
</dbReference>
<evidence type="ECO:0000313" key="3">
    <source>
        <dbReference type="EMBL" id="SHK41945.1"/>
    </source>
</evidence>
<dbReference type="STRING" id="1830138.SAMN05443507_11385"/>
<proteinExistence type="predicted"/>
<keyword evidence="1" id="KW-0620">Polyamine biosynthesis</keyword>
<reference evidence="4" key="1">
    <citation type="submission" date="2016-11" db="EMBL/GenBank/DDBJ databases">
        <authorList>
            <person name="Varghese N."/>
            <person name="Submissions S."/>
        </authorList>
    </citation>
    <scope>NUCLEOTIDE SEQUENCE [LARGE SCALE GENOMIC DNA]</scope>
    <source>
        <strain evidence="4">USBA-503</strain>
    </source>
</reference>
<keyword evidence="3" id="KW-0808">Transferase</keyword>
<dbReference type="Proteomes" id="UP000184016">
    <property type="component" value="Unassembled WGS sequence"/>
</dbReference>
<accession>A0A1M6SB64</accession>
<dbReference type="GO" id="GO:0006596">
    <property type="term" value="P:polyamine biosynthetic process"/>
    <property type="evidence" value="ECO:0007669"/>
    <property type="project" value="UniProtKB-KW"/>
</dbReference>
<dbReference type="SUPFAM" id="SSF53335">
    <property type="entry name" value="S-adenosyl-L-methionine-dependent methyltransferases"/>
    <property type="match status" value="1"/>
</dbReference>
<sequence length="263" mass="30526">MTSQTPMSLLAPQEKQMHVAQKGQLRYMRFGLNGGWQGALSLRFPTRPVFPYQRAFEYLSASLKRSPQRFLSLGVGTGTALATIQRLYPQTLLYGVDIVGEVIETAIQHFQAPDHSACQYYQCDAIQFVEQTQLRFDFIFVDVYLEDRIHPIIIQSSFLDALEGILNNKGTVIFNLIAKTPPVYPYTLFLKYSQTLFRSRIWLPVGMPFIEGNLLCVLSKDANPFQFHSDYLRNIRSRANFYYNWFDQLECKLWMHRLQILNS</sequence>
<gene>
    <name evidence="3" type="ORF">SAMN05443507_11385</name>
</gene>
<dbReference type="GO" id="GO:0008168">
    <property type="term" value="F:methyltransferase activity"/>
    <property type="evidence" value="ECO:0007669"/>
    <property type="project" value="UniProtKB-KW"/>
</dbReference>
<evidence type="ECO:0000313" key="4">
    <source>
        <dbReference type="Proteomes" id="UP000184016"/>
    </source>
</evidence>
<keyword evidence="3" id="KW-0489">Methyltransferase</keyword>
<dbReference type="CDD" id="cd02440">
    <property type="entry name" value="AdoMet_MTases"/>
    <property type="match status" value="1"/>
</dbReference>
<dbReference type="GO" id="GO:0032259">
    <property type="term" value="P:methylation"/>
    <property type="evidence" value="ECO:0007669"/>
    <property type="project" value="UniProtKB-KW"/>
</dbReference>
<protein>
    <submittedName>
        <fullName evidence="3">Methyltransferase domain-containing protein</fullName>
    </submittedName>
</protein>
<dbReference type="Pfam" id="PF13847">
    <property type="entry name" value="Methyltransf_31"/>
    <property type="match status" value="1"/>
</dbReference>
<dbReference type="InterPro" id="IPR025714">
    <property type="entry name" value="Methyltranfer_dom"/>
</dbReference>
<dbReference type="InterPro" id="IPR029063">
    <property type="entry name" value="SAM-dependent_MTases_sf"/>
</dbReference>
<organism evidence="3 4">
    <name type="scientific">Alicyclobacillus tolerans</name>
    <dbReference type="NCBI Taxonomy" id="90970"/>
    <lineage>
        <taxon>Bacteria</taxon>
        <taxon>Bacillati</taxon>
        <taxon>Bacillota</taxon>
        <taxon>Bacilli</taxon>
        <taxon>Bacillales</taxon>
        <taxon>Alicyclobacillaceae</taxon>
        <taxon>Alicyclobacillus</taxon>
    </lineage>
</organism>